<dbReference type="PANTHER" id="PTHR28075">
    <property type="entry name" value="CHROMOSOME 16, WHOLE GENOME SHOTGUN SEQUENCE"/>
    <property type="match status" value="1"/>
</dbReference>
<dbReference type="GO" id="GO:0005737">
    <property type="term" value="C:cytoplasm"/>
    <property type="evidence" value="ECO:0007669"/>
    <property type="project" value="TreeGrafter"/>
</dbReference>
<dbReference type="AlphaFoldDB" id="A0A8H7NGK7"/>
<sequence length="204" mass="22403">MSLPALQGVESPPWPQALSERHDPAPAVHGTQSASSGMQLVRTAKQQLLGVHARQLRGGDHGPHIGFLSYGSTRQRYPKLRETSVDNESPTALRPSYDLRTKQARLLVPSSTLAIMVFLILNLLTLGLFSKVGRLTHYAFDAVLISTVLAGMKRSTGLKFRTERVSGENTELSKWINKYLGVGEWVMDQGVAIAGSSGYFERSR</sequence>
<dbReference type="InterPro" id="IPR013726">
    <property type="entry name" value="Mitofissin"/>
</dbReference>
<protein>
    <recommendedName>
        <fullName evidence="5">DUF1748-domain-containing protein</fullName>
    </recommendedName>
</protein>
<evidence type="ECO:0000313" key="4">
    <source>
        <dbReference type="Proteomes" id="UP000616885"/>
    </source>
</evidence>
<evidence type="ECO:0008006" key="5">
    <source>
        <dbReference type="Google" id="ProtNLM"/>
    </source>
</evidence>
<name>A0A8H7NGK7_BIOOC</name>
<evidence type="ECO:0000313" key="3">
    <source>
        <dbReference type="EMBL" id="KAF9755495.1"/>
    </source>
</evidence>
<dbReference type="Pfam" id="PF08520">
    <property type="entry name" value="Mitofissin"/>
    <property type="match status" value="1"/>
</dbReference>
<keyword evidence="2" id="KW-0812">Transmembrane</keyword>
<proteinExistence type="predicted"/>
<keyword evidence="2" id="KW-1133">Transmembrane helix</keyword>
<accession>A0A8H7NGK7</accession>
<dbReference type="Proteomes" id="UP000616885">
    <property type="component" value="Unassembled WGS sequence"/>
</dbReference>
<gene>
    <name evidence="3" type="ORF">IM811_010936</name>
</gene>
<reference evidence="3" key="1">
    <citation type="submission" date="2020-10" db="EMBL/GenBank/DDBJ databases">
        <title>High-Quality Genome Resource of Clonostachys rosea strain S41 by Oxford Nanopore Long-Read Sequencing.</title>
        <authorList>
            <person name="Wang H."/>
        </authorList>
    </citation>
    <scope>NUCLEOTIDE SEQUENCE</scope>
    <source>
        <strain evidence="3">S41</strain>
    </source>
</reference>
<feature type="region of interest" description="Disordered" evidence="1">
    <location>
        <begin position="1"/>
        <end position="34"/>
    </location>
</feature>
<dbReference type="EMBL" id="JADCTT010000003">
    <property type="protein sequence ID" value="KAF9755495.1"/>
    <property type="molecule type" value="Genomic_DNA"/>
</dbReference>
<comment type="caution">
    <text evidence="3">The sequence shown here is derived from an EMBL/GenBank/DDBJ whole genome shotgun (WGS) entry which is preliminary data.</text>
</comment>
<feature type="transmembrane region" description="Helical" evidence="2">
    <location>
        <begin position="106"/>
        <end position="129"/>
    </location>
</feature>
<keyword evidence="2" id="KW-0472">Membrane</keyword>
<evidence type="ECO:0000256" key="1">
    <source>
        <dbReference type="SAM" id="MobiDB-lite"/>
    </source>
</evidence>
<evidence type="ECO:0000256" key="2">
    <source>
        <dbReference type="SAM" id="Phobius"/>
    </source>
</evidence>
<dbReference type="PANTHER" id="PTHR28075:SF1">
    <property type="entry name" value="DUF1748-DOMAIN-CONTAINING PROTEIN"/>
    <property type="match status" value="1"/>
</dbReference>
<organism evidence="3 4">
    <name type="scientific">Bionectria ochroleuca</name>
    <name type="common">Gliocladium roseum</name>
    <dbReference type="NCBI Taxonomy" id="29856"/>
    <lineage>
        <taxon>Eukaryota</taxon>
        <taxon>Fungi</taxon>
        <taxon>Dikarya</taxon>
        <taxon>Ascomycota</taxon>
        <taxon>Pezizomycotina</taxon>
        <taxon>Sordariomycetes</taxon>
        <taxon>Hypocreomycetidae</taxon>
        <taxon>Hypocreales</taxon>
        <taxon>Bionectriaceae</taxon>
        <taxon>Clonostachys</taxon>
    </lineage>
</organism>